<sequence length="38" mass="4270">SWTTERADTVYIEEQKVLSRKVGKEEISLELTVAASCV</sequence>
<protein>
    <submittedName>
        <fullName evidence="1">Uncharacterized protein</fullName>
    </submittedName>
</protein>
<proteinExistence type="predicted"/>
<reference evidence="1 2" key="1">
    <citation type="journal article" date="2018" name="Nat. Ecol. Evol.">
        <title>Shark genomes provide insights into elasmobranch evolution and the origin of vertebrates.</title>
        <authorList>
            <person name="Hara Y"/>
            <person name="Yamaguchi K"/>
            <person name="Onimaru K"/>
            <person name="Kadota M"/>
            <person name="Koyanagi M"/>
            <person name="Keeley SD"/>
            <person name="Tatsumi K"/>
            <person name="Tanaka K"/>
            <person name="Motone F"/>
            <person name="Kageyama Y"/>
            <person name="Nozu R"/>
            <person name="Adachi N"/>
            <person name="Nishimura O"/>
            <person name="Nakagawa R"/>
            <person name="Tanegashima C"/>
            <person name="Kiyatake I"/>
            <person name="Matsumoto R"/>
            <person name="Murakumo K"/>
            <person name="Nishida K"/>
            <person name="Terakita A"/>
            <person name="Kuratani S"/>
            <person name="Sato K"/>
            <person name="Hyodo S Kuraku.S."/>
        </authorList>
    </citation>
    <scope>NUCLEOTIDE SEQUENCE [LARGE SCALE GENOMIC DNA]</scope>
</reference>
<feature type="non-terminal residue" evidence="1">
    <location>
        <position position="1"/>
    </location>
</feature>
<dbReference type="AlphaFoldDB" id="A0A401QC77"/>
<dbReference type="Proteomes" id="UP000288216">
    <property type="component" value="Unassembled WGS sequence"/>
</dbReference>
<keyword evidence="2" id="KW-1185">Reference proteome</keyword>
<accession>A0A401QC77</accession>
<evidence type="ECO:0000313" key="2">
    <source>
        <dbReference type="Proteomes" id="UP000288216"/>
    </source>
</evidence>
<gene>
    <name evidence="1" type="ORF">scyTo_0024031</name>
</gene>
<evidence type="ECO:0000313" key="1">
    <source>
        <dbReference type="EMBL" id="GCB82990.1"/>
    </source>
</evidence>
<dbReference type="EMBL" id="BFAA01037951">
    <property type="protein sequence ID" value="GCB82990.1"/>
    <property type="molecule type" value="Genomic_DNA"/>
</dbReference>
<name>A0A401QC77_SCYTO</name>
<comment type="caution">
    <text evidence="1">The sequence shown here is derived from an EMBL/GenBank/DDBJ whole genome shotgun (WGS) entry which is preliminary data.</text>
</comment>
<organism evidence="1 2">
    <name type="scientific">Scyliorhinus torazame</name>
    <name type="common">Cloudy catshark</name>
    <name type="synonym">Catulus torazame</name>
    <dbReference type="NCBI Taxonomy" id="75743"/>
    <lineage>
        <taxon>Eukaryota</taxon>
        <taxon>Metazoa</taxon>
        <taxon>Chordata</taxon>
        <taxon>Craniata</taxon>
        <taxon>Vertebrata</taxon>
        <taxon>Chondrichthyes</taxon>
        <taxon>Elasmobranchii</taxon>
        <taxon>Galeomorphii</taxon>
        <taxon>Galeoidea</taxon>
        <taxon>Carcharhiniformes</taxon>
        <taxon>Scyliorhinidae</taxon>
        <taxon>Scyliorhinus</taxon>
    </lineage>
</organism>